<comment type="caution">
    <text evidence="1">The sequence shown here is derived from an EMBL/GenBank/DDBJ whole genome shotgun (WGS) entry which is preliminary data.</text>
</comment>
<gene>
    <name evidence="1" type="ORF">D9K79_16295</name>
</gene>
<proteinExistence type="predicted"/>
<dbReference type="RefSeq" id="WP_121533360.1">
    <property type="nucleotide sequence ID" value="NZ_RCHE01000058.1"/>
</dbReference>
<reference evidence="1 2" key="1">
    <citation type="submission" date="2018-09" db="EMBL/GenBank/DDBJ databases">
        <title>The draft genome of Acinetobacter sp. strains.</title>
        <authorList>
            <person name="Qin J."/>
            <person name="Feng Y."/>
            <person name="Zong Z."/>
        </authorList>
    </citation>
    <scope>NUCLEOTIDE SEQUENCE [LARGE SCALE GENOMIC DNA]</scope>
    <source>
        <strain evidence="1 2">WCHAc060001</strain>
    </source>
</reference>
<evidence type="ECO:0008006" key="3">
    <source>
        <dbReference type="Google" id="ProtNLM"/>
    </source>
</evidence>
<sequence>MNLNNLKKMMVAIDQNQPVNLIRFKRLVAQLNIPHRLEASDIRGIKIKGDLYQIEYIHPTIEKEIQNLVSNMGHDRMSAAKQNRSHQHKVIGSYILIRQLSEHPQVVVFEQDGCYQTPVSLSRYAVIVENRQVFLNSEKFKNFLKNHTHVPCDQPLDFIFGTGNEIANSLHQNFLNQYEHLYLCFDCDYGGLQIAKNLFQLLPNKTMTFVQPYDIQKRLEQVVHALSSDEIEKLVHFAVDAPIFIRPFARLLCSTQRRLEQESFLYDQ</sequence>
<evidence type="ECO:0000313" key="2">
    <source>
        <dbReference type="Proteomes" id="UP000273105"/>
    </source>
</evidence>
<organism evidence="1 2">
    <name type="scientific">Acinetobacter cumulans</name>
    <dbReference type="NCBI Taxonomy" id="2136182"/>
    <lineage>
        <taxon>Bacteria</taxon>
        <taxon>Pseudomonadati</taxon>
        <taxon>Pseudomonadota</taxon>
        <taxon>Gammaproteobacteria</taxon>
        <taxon>Moraxellales</taxon>
        <taxon>Moraxellaceae</taxon>
        <taxon>Acinetobacter</taxon>
    </lineage>
</organism>
<dbReference type="Proteomes" id="UP000273105">
    <property type="component" value="Unassembled WGS sequence"/>
</dbReference>
<evidence type="ECO:0000313" key="1">
    <source>
        <dbReference type="EMBL" id="RLL38322.1"/>
    </source>
</evidence>
<name>A0ABX9U2T8_9GAMM</name>
<keyword evidence="2" id="KW-1185">Reference proteome</keyword>
<accession>A0ABX9U2T8</accession>
<protein>
    <recommendedName>
        <fullName evidence="3">Wadjet protein JetD C-terminal domain-containing protein</fullName>
    </recommendedName>
</protein>
<dbReference type="EMBL" id="RCHE01000058">
    <property type="protein sequence ID" value="RLL38322.1"/>
    <property type="molecule type" value="Genomic_DNA"/>
</dbReference>